<sequence length="242" mass="25844">MSMLNKVCPTCRRYFPSIAEVTAHIARTPGCGINRSGTNLPGRRTNPPATNPPATDIPAIDPPATDPPATDPPATDPPATDPPATNPPTTRPPATNPPATNPPATNPPATDPSATNPPATRPPAADPPVRNRRSRISDPPGLPEGSRRAAPVVNDGTEPVAHPVPIEIEGYSLNYITLPSNFLETLENENVPAGERSPAITEFVRTIIQHRQSRKNKFKALVASIIAYTLHGTYNFFRFLST</sequence>
<feature type="compositionally biased region" description="Pro residues" evidence="1">
    <location>
        <begin position="60"/>
        <end position="110"/>
    </location>
</feature>
<keyword evidence="3" id="KW-1185">Reference proteome</keyword>
<evidence type="ECO:0000313" key="3">
    <source>
        <dbReference type="Proteomes" id="UP001473302"/>
    </source>
</evidence>
<comment type="caution">
    <text evidence="2">The sequence shown here is derived from an EMBL/GenBank/DDBJ whole genome shotgun (WGS) entry which is preliminary data.</text>
</comment>
<reference evidence="2 3" key="1">
    <citation type="submission" date="2024-04" db="EMBL/GenBank/DDBJ databases">
        <title>genome sequences of Mucor flavus KT1a and Helicostylum pulchrum KT1b strains isolated from the surface of a dry-aged beef.</title>
        <authorList>
            <person name="Toyotome T."/>
            <person name="Hosono M."/>
            <person name="Torimaru M."/>
            <person name="Fukuda K."/>
            <person name="Mikami N."/>
        </authorList>
    </citation>
    <scope>NUCLEOTIDE SEQUENCE [LARGE SCALE GENOMIC DNA]</scope>
    <source>
        <strain evidence="2 3">KT1a</strain>
    </source>
</reference>
<name>A0ABP9YWV9_9FUNG</name>
<proteinExistence type="predicted"/>
<feature type="region of interest" description="Disordered" evidence="1">
    <location>
        <begin position="28"/>
        <end position="158"/>
    </location>
</feature>
<evidence type="ECO:0000313" key="2">
    <source>
        <dbReference type="EMBL" id="GAA5811295.1"/>
    </source>
</evidence>
<feature type="compositionally biased region" description="Low complexity" evidence="1">
    <location>
        <begin position="45"/>
        <end position="59"/>
    </location>
</feature>
<protein>
    <submittedName>
        <fullName evidence="2">Uncharacterized protein</fullName>
    </submittedName>
</protein>
<accession>A0ABP9YWV9</accession>
<organism evidence="2 3">
    <name type="scientific">Mucor flavus</name>
    <dbReference type="NCBI Taxonomy" id="439312"/>
    <lineage>
        <taxon>Eukaryota</taxon>
        <taxon>Fungi</taxon>
        <taxon>Fungi incertae sedis</taxon>
        <taxon>Mucoromycota</taxon>
        <taxon>Mucoromycotina</taxon>
        <taxon>Mucoromycetes</taxon>
        <taxon>Mucorales</taxon>
        <taxon>Mucorineae</taxon>
        <taxon>Mucoraceae</taxon>
        <taxon>Mucor</taxon>
    </lineage>
</organism>
<dbReference type="EMBL" id="BAABUK010000009">
    <property type="protein sequence ID" value="GAA5811295.1"/>
    <property type="molecule type" value="Genomic_DNA"/>
</dbReference>
<dbReference type="Proteomes" id="UP001473302">
    <property type="component" value="Unassembled WGS sequence"/>
</dbReference>
<gene>
    <name evidence="2" type="ORF">MFLAVUS_004728</name>
</gene>
<evidence type="ECO:0000256" key="1">
    <source>
        <dbReference type="SAM" id="MobiDB-lite"/>
    </source>
</evidence>